<accession>A0A399R7U9</accession>
<dbReference type="Proteomes" id="UP000265845">
    <property type="component" value="Unassembled WGS sequence"/>
</dbReference>
<dbReference type="EMBL" id="QWGA01000008">
    <property type="protein sequence ID" value="RIJ27716.1"/>
    <property type="molecule type" value="Genomic_DNA"/>
</dbReference>
<dbReference type="RefSeq" id="WP_119455092.1">
    <property type="nucleotide sequence ID" value="NZ_QWGA01000008.1"/>
</dbReference>
<protein>
    <submittedName>
        <fullName evidence="1">Uncharacterized protein</fullName>
    </submittedName>
</protein>
<keyword evidence="2" id="KW-1185">Reference proteome</keyword>
<comment type="caution">
    <text evidence="1">The sequence shown here is derived from an EMBL/GenBank/DDBJ whole genome shotgun (WGS) entry which is preliminary data.</text>
</comment>
<evidence type="ECO:0000313" key="2">
    <source>
        <dbReference type="Proteomes" id="UP000265845"/>
    </source>
</evidence>
<gene>
    <name evidence="1" type="ORF">D1222_15205</name>
</gene>
<name>A0A399R7U9_9PROT</name>
<evidence type="ECO:0000313" key="1">
    <source>
        <dbReference type="EMBL" id="RIJ27716.1"/>
    </source>
</evidence>
<organism evidence="1 2">
    <name type="scientific">Henriciella algicola</name>
    <dbReference type="NCBI Taxonomy" id="1608422"/>
    <lineage>
        <taxon>Bacteria</taxon>
        <taxon>Pseudomonadati</taxon>
        <taxon>Pseudomonadota</taxon>
        <taxon>Alphaproteobacteria</taxon>
        <taxon>Hyphomonadales</taxon>
        <taxon>Hyphomonadaceae</taxon>
        <taxon>Henriciella</taxon>
    </lineage>
</organism>
<sequence>MPSKKRAKGYSANLLDMSVAQTLSDEDAKRLTDSYALPSSQTLKDEFAQWSRSYRNDRAMYDEAPSTATVRDTAREIAKRAAALADELNGLDGRTASAVASVKFDDTTPAYLYEDFAKLIAHRAAVEIVDIDQRHLVLEVIAAGVRVLQDQAQRTASRLESIIEQTGQREAKPFNSAWALIGLIGNIKRFWEQNGRTYSRYFDDYDDETDEPAAIPKNDATKFTVKLAGLIDPDLSAHKIERAMKEHSQHFDS</sequence>
<reference evidence="1 2" key="1">
    <citation type="submission" date="2018-08" db="EMBL/GenBank/DDBJ databases">
        <title>Henriciella mobilis sp. nov., isolated from seawater.</title>
        <authorList>
            <person name="Cheng H."/>
            <person name="Wu Y.-H."/>
            <person name="Xu X.-W."/>
            <person name="Guo L.-L."/>
        </authorList>
    </citation>
    <scope>NUCLEOTIDE SEQUENCE [LARGE SCALE GENOMIC DNA]</scope>
    <source>
        <strain evidence="1 2">CCUG67844</strain>
    </source>
</reference>
<dbReference type="AlphaFoldDB" id="A0A399R7U9"/>
<proteinExistence type="predicted"/>